<dbReference type="InterPro" id="IPR038247">
    <property type="entry name" value="Jag_N_dom_sf"/>
</dbReference>
<dbReference type="InterPro" id="IPR032782">
    <property type="entry name" value="KhpB_N"/>
</dbReference>
<reference evidence="4" key="1">
    <citation type="submission" date="2011-04" db="EMBL/GenBank/DDBJ databases">
        <title>The complete genome of Treponema brennaborense DSM 12168.</title>
        <authorList>
            <person name="Lucas S."/>
            <person name="Han J."/>
            <person name="Lapidus A."/>
            <person name="Bruce D."/>
            <person name="Goodwin L."/>
            <person name="Pitluck S."/>
            <person name="Peters L."/>
            <person name="Kyrpides N."/>
            <person name="Mavromatis K."/>
            <person name="Ivanova N."/>
            <person name="Mikhailova N."/>
            <person name="Pagani I."/>
            <person name="Teshima H."/>
            <person name="Detter J.C."/>
            <person name="Tapia R."/>
            <person name="Han C."/>
            <person name="Land M."/>
            <person name="Hauser L."/>
            <person name="Markowitz V."/>
            <person name="Cheng J.-F."/>
            <person name="Hugenholtz P."/>
            <person name="Woyke T."/>
            <person name="Wu D."/>
            <person name="Gronow S."/>
            <person name="Wellnitz S."/>
            <person name="Brambilla E."/>
            <person name="Klenk H.-P."/>
            <person name="Eisen J.A."/>
        </authorList>
    </citation>
    <scope>NUCLEOTIDE SEQUENCE [LARGE SCALE GENOMIC DNA]</scope>
    <source>
        <strain evidence="4">DSM 12168 / CIP 105900 / DD5/3</strain>
    </source>
</reference>
<evidence type="ECO:0000259" key="2">
    <source>
        <dbReference type="SMART" id="SM01245"/>
    </source>
</evidence>
<dbReference type="HOGENOM" id="CLU_026157_1_0_12"/>
<dbReference type="RefSeq" id="WP_013758281.1">
    <property type="nucleotide sequence ID" value="NC_015500.1"/>
</dbReference>
<dbReference type="Pfam" id="PF03961">
    <property type="entry name" value="FapA"/>
    <property type="match status" value="1"/>
</dbReference>
<dbReference type="EMBL" id="CP002696">
    <property type="protein sequence ID" value="AEE16574.1"/>
    <property type="molecule type" value="Genomic_DNA"/>
</dbReference>
<protein>
    <recommendedName>
        <fullName evidence="2">RNA-binding protein KhpB N-terminal domain-containing protein</fullName>
    </recommendedName>
</protein>
<evidence type="ECO:0000313" key="3">
    <source>
        <dbReference type="EMBL" id="AEE16574.1"/>
    </source>
</evidence>
<organism evidence="3 4">
    <name type="scientific">Treponema brennaborense (strain DSM 12168 / CIP 105900 / DD5/3)</name>
    <dbReference type="NCBI Taxonomy" id="906968"/>
    <lineage>
        <taxon>Bacteria</taxon>
        <taxon>Pseudomonadati</taxon>
        <taxon>Spirochaetota</taxon>
        <taxon>Spirochaetia</taxon>
        <taxon>Spirochaetales</taxon>
        <taxon>Treponemataceae</taxon>
        <taxon>Treponema</taxon>
    </lineage>
</organism>
<sequence>MVTLDLVRSDLEKKLQKDKALHCVEVRADTLDEALADAAVQLNTKISTLEYEVLEKGFSGFLGLVKQPWLIRAYVSAEAVAKSRKNRSDEFAFMDETDDSIEPADRDGEFFIHYFGSHINLKIVPPYGSGKNVSLQDVLSKLERSDTLSVDQEAIKKYVQDGTGGVYEVVGEYKHVPAGDALLVVDVTRDEMQASITVTAPAVSGAEITAEAIQRALETQGVVAGVDQQKIDDFVDKPIYGVPYVVAEAIRPVDGRDAYIAYNFETDRSKLRIKESATGQVNFKELNLIQNVVEGQPLAQKMLPERGKAGKTIFGRYLEAKNGRDINLPLGKNVIVDTDGRTILAAMNGQVLLIGDKINVEPIMELENVSIKTGNITFLGTVIVKGNVDDGFNVKASGNIEIYGTVGKSSLEAGGDIIVSLGIMGRDEGTIRAGKSLWAKFIQNTTVSVEEYVIVADGIINSNVTARKRIMLQGKRAAIIGGHLFATEEISAKSIGSNGGGSETILEVGFDPEAKMRLLELTEKRNSLAKESEEVNLNIQTLENMKKVRRSLPPEKEESLGKFSSRRAEIAAETEKLDTEIQDIQNHLRELKVIGKVSVSGTVYAGVKIFVRDVKDDVRTDVKSVTFFYENGFVRRGKYEAPDEDIAKRVFDGYSTN</sequence>
<dbReference type="Proteomes" id="UP000006546">
    <property type="component" value="Chromosome"/>
</dbReference>
<name>F4LKX7_TREBD</name>
<evidence type="ECO:0000256" key="1">
    <source>
        <dbReference type="SAM" id="Coils"/>
    </source>
</evidence>
<dbReference type="InterPro" id="IPR005646">
    <property type="entry name" value="FapA"/>
</dbReference>
<dbReference type="STRING" id="906968.Trebr_1146"/>
<feature type="domain" description="RNA-binding protein KhpB N-terminal" evidence="2">
    <location>
        <begin position="25"/>
        <end position="76"/>
    </location>
</feature>
<dbReference type="InterPro" id="IPR046866">
    <property type="entry name" value="FapA_N"/>
</dbReference>
<dbReference type="PANTHER" id="PTHR38032">
    <property type="entry name" value="POLYMERASE-RELATED"/>
    <property type="match status" value="1"/>
</dbReference>
<dbReference type="eggNOG" id="COG1315">
    <property type="taxonomic scope" value="Bacteria"/>
</dbReference>
<evidence type="ECO:0000313" key="4">
    <source>
        <dbReference type="Proteomes" id="UP000006546"/>
    </source>
</evidence>
<dbReference type="OrthoDB" id="9816426at2"/>
<keyword evidence="1" id="KW-0175">Coiled coil</keyword>
<dbReference type="SMART" id="SM01245">
    <property type="entry name" value="Jag_N"/>
    <property type="match status" value="1"/>
</dbReference>
<dbReference type="Gene3D" id="3.30.30.80">
    <property type="entry name" value="probable RNA-binding protein from clostridium symbiosum atcc 14940"/>
    <property type="match status" value="1"/>
</dbReference>
<dbReference type="Pfam" id="PF14804">
    <property type="entry name" value="Jag_N"/>
    <property type="match status" value="1"/>
</dbReference>
<dbReference type="AlphaFoldDB" id="F4LKX7"/>
<keyword evidence="4" id="KW-1185">Reference proteome</keyword>
<proteinExistence type="predicted"/>
<dbReference type="Pfam" id="PF20250">
    <property type="entry name" value="FapA_N"/>
    <property type="match status" value="1"/>
</dbReference>
<feature type="coiled-coil region" evidence="1">
    <location>
        <begin position="518"/>
        <end position="545"/>
    </location>
</feature>
<accession>F4LKX7</accession>
<dbReference type="InterPro" id="IPR046865">
    <property type="entry name" value="FapA_b_solenoid"/>
</dbReference>
<gene>
    <name evidence="3" type="ordered locus">Trebr_1146</name>
</gene>
<dbReference type="PANTHER" id="PTHR38032:SF1">
    <property type="entry name" value="RNA-BINDING PROTEIN KHPB N-TERMINAL DOMAIN-CONTAINING PROTEIN"/>
    <property type="match status" value="1"/>
</dbReference>
<dbReference type="KEGG" id="tbe:Trebr_1146"/>